<accession>A0AAV7IB51</accession>
<feature type="compositionally biased region" description="Basic and acidic residues" evidence="1">
    <location>
        <begin position="1"/>
        <end position="13"/>
    </location>
</feature>
<sequence length="227" mass="25631">MIKAAKCQEHNSERLNSSRFISPVPSEGTSTSTSMNPHSQFHLRSSISFSVLADADAEWLPACSYSNLSSLNRKVTAIVRLALLAASLPPPILEAPFRALPTLVTPSILSRLLEIWKQQWKTILREFYVAFKCHFIARDENLRNKFHLQSLIPNPQRIFSDTKIREPPLNKSSLKDTRDRQMNNIIMCRCRCKCRCRCGGCMCINLGNEACVSSHDRCHLKGPSSSL</sequence>
<dbReference type="Proteomes" id="UP000826195">
    <property type="component" value="Unassembled WGS sequence"/>
</dbReference>
<evidence type="ECO:0000256" key="1">
    <source>
        <dbReference type="SAM" id="MobiDB-lite"/>
    </source>
</evidence>
<feature type="compositionally biased region" description="Polar residues" evidence="1">
    <location>
        <begin position="27"/>
        <end position="37"/>
    </location>
</feature>
<organism evidence="2 3">
    <name type="scientific">Cotesia glomerata</name>
    <name type="common">Lepidopteran parasitic wasp</name>
    <name type="synonym">Apanteles glomeratus</name>
    <dbReference type="NCBI Taxonomy" id="32391"/>
    <lineage>
        <taxon>Eukaryota</taxon>
        <taxon>Metazoa</taxon>
        <taxon>Ecdysozoa</taxon>
        <taxon>Arthropoda</taxon>
        <taxon>Hexapoda</taxon>
        <taxon>Insecta</taxon>
        <taxon>Pterygota</taxon>
        <taxon>Neoptera</taxon>
        <taxon>Endopterygota</taxon>
        <taxon>Hymenoptera</taxon>
        <taxon>Apocrita</taxon>
        <taxon>Ichneumonoidea</taxon>
        <taxon>Braconidae</taxon>
        <taxon>Microgastrinae</taxon>
        <taxon>Cotesia</taxon>
    </lineage>
</organism>
<gene>
    <name evidence="2" type="ORF">KQX54_004905</name>
</gene>
<dbReference type="AlphaFoldDB" id="A0AAV7IB51"/>
<keyword evidence="3" id="KW-1185">Reference proteome</keyword>
<name>A0AAV7IB51_COTGL</name>
<protein>
    <submittedName>
        <fullName evidence="2">Uncharacterized protein</fullName>
    </submittedName>
</protein>
<comment type="caution">
    <text evidence="2">The sequence shown here is derived from an EMBL/GenBank/DDBJ whole genome shotgun (WGS) entry which is preliminary data.</text>
</comment>
<feature type="region of interest" description="Disordered" evidence="1">
    <location>
        <begin position="1"/>
        <end position="37"/>
    </location>
</feature>
<evidence type="ECO:0000313" key="2">
    <source>
        <dbReference type="EMBL" id="KAH0548984.1"/>
    </source>
</evidence>
<evidence type="ECO:0000313" key="3">
    <source>
        <dbReference type="Proteomes" id="UP000826195"/>
    </source>
</evidence>
<proteinExistence type="predicted"/>
<reference evidence="2 3" key="1">
    <citation type="journal article" date="2021" name="J. Hered.">
        <title>A chromosome-level genome assembly of the parasitoid wasp, Cotesia glomerata (Hymenoptera: Braconidae).</title>
        <authorList>
            <person name="Pinto B.J."/>
            <person name="Weis J.J."/>
            <person name="Gamble T."/>
            <person name="Ode P.J."/>
            <person name="Paul R."/>
            <person name="Zaspel J.M."/>
        </authorList>
    </citation>
    <scope>NUCLEOTIDE SEQUENCE [LARGE SCALE GENOMIC DNA]</scope>
    <source>
        <strain evidence="2">CgM1</strain>
    </source>
</reference>
<dbReference type="EMBL" id="JAHXZJ010001864">
    <property type="protein sequence ID" value="KAH0548984.1"/>
    <property type="molecule type" value="Genomic_DNA"/>
</dbReference>